<organism evidence="1 2">
    <name type="scientific">Yaniella flava</name>
    <dbReference type="NCBI Taxonomy" id="287930"/>
    <lineage>
        <taxon>Bacteria</taxon>
        <taxon>Bacillati</taxon>
        <taxon>Actinomycetota</taxon>
        <taxon>Actinomycetes</taxon>
        <taxon>Micrococcales</taxon>
        <taxon>Micrococcaceae</taxon>
        <taxon>Yaniella</taxon>
    </lineage>
</organism>
<dbReference type="EMBL" id="BAAAMN010000072">
    <property type="protein sequence ID" value="GAA2046637.1"/>
    <property type="molecule type" value="Genomic_DNA"/>
</dbReference>
<sequence>MATCDVCGNEYDKVFEITHQNSTGVFDSFECAIAGMAPQCAHCGTKIIGHGVEDAEQIYCCANCARKAGQSQATDRVS</sequence>
<reference evidence="1 2" key="1">
    <citation type="journal article" date="2019" name="Int. J. Syst. Evol. Microbiol.">
        <title>The Global Catalogue of Microorganisms (GCM) 10K type strain sequencing project: providing services to taxonomists for standard genome sequencing and annotation.</title>
        <authorList>
            <consortium name="The Broad Institute Genomics Platform"/>
            <consortium name="The Broad Institute Genome Sequencing Center for Infectious Disease"/>
            <person name="Wu L."/>
            <person name="Ma J."/>
        </authorList>
    </citation>
    <scope>NUCLEOTIDE SEQUENCE [LARGE SCALE GENOMIC DNA]</scope>
    <source>
        <strain evidence="1 2">JCM 13595</strain>
    </source>
</reference>
<dbReference type="Proteomes" id="UP001501461">
    <property type="component" value="Unassembled WGS sequence"/>
</dbReference>
<evidence type="ECO:0008006" key="3">
    <source>
        <dbReference type="Google" id="ProtNLM"/>
    </source>
</evidence>
<keyword evidence="2" id="KW-1185">Reference proteome</keyword>
<evidence type="ECO:0000313" key="2">
    <source>
        <dbReference type="Proteomes" id="UP001501461"/>
    </source>
</evidence>
<proteinExistence type="predicted"/>
<gene>
    <name evidence="1" type="ORF">GCM10009720_29430</name>
</gene>
<evidence type="ECO:0000313" key="1">
    <source>
        <dbReference type="EMBL" id="GAA2046637.1"/>
    </source>
</evidence>
<comment type="caution">
    <text evidence="1">The sequence shown here is derived from an EMBL/GenBank/DDBJ whole genome shotgun (WGS) entry which is preliminary data.</text>
</comment>
<dbReference type="RefSeq" id="WP_343960158.1">
    <property type="nucleotide sequence ID" value="NZ_BAAAMN010000072.1"/>
</dbReference>
<protein>
    <recommendedName>
        <fullName evidence="3">Metallothionein</fullName>
    </recommendedName>
</protein>
<accession>A0ABN2UZA9</accession>
<name>A0ABN2UZA9_9MICC</name>